<accession>A0ABW6UAW2</accession>
<name>A0ABW6UAW2_9ACTN</name>
<protein>
    <recommendedName>
        <fullName evidence="5">Secreted protein</fullName>
    </recommendedName>
</protein>
<dbReference type="RefSeq" id="WP_387883050.1">
    <property type="nucleotide sequence ID" value="NZ_JBIAWJ010000001.1"/>
</dbReference>
<organism evidence="3 4">
    <name type="scientific">Streptomyces bluensis</name>
    <dbReference type="NCBI Taxonomy" id="33897"/>
    <lineage>
        <taxon>Bacteria</taxon>
        <taxon>Bacillati</taxon>
        <taxon>Actinomycetota</taxon>
        <taxon>Actinomycetes</taxon>
        <taxon>Kitasatosporales</taxon>
        <taxon>Streptomycetaceae</taxon>
        <taxon>Streptomyces</taxon>
    </lineage>
</organism>
<evidence type="ECO:0008006" key="5">
    <source>
        <dbReference type="Google" id="ProtNLM"/>
    </source>
</evidence>
<evidence type="ECO:0000256" key="1">
    <source>
        <dbReference type="SAM" id="MobiDB-lite"/>
    </source>
</evidence>
<proteinExistence type="predicted"/>
<feature type="region of interest" description="Disordered" evidence="1">
    <location>
        <begin position="41"/>
        <end position="88"/>
    </location>
</feature>
<evidence type="ECO:0000313" key="4">
    <source>
        <dbReference type="Proteomes" id="UP001602058"/>
    </source>
</evidence>
<keyword evidence="2" id="KW-1133">Transmembrane helix</keyword>
<dbReference type="Proteomes" id="UP001602058">
    <property type="component" value="Unassembled WGS sequence"/>
</dbReference>
<keyword evidence="2" id="KW-0472">Membrane</keyword>
<keyword evidence="4" id="KW-1185">Reference proteome</keyword>
<dbReference type="EMBL" id="JBIAWJ010000001">
    <property type="protein sequence ID" value="MFF4520432.1"/>
    <property type="molecule type" value="Genomic_DNA"/>
</dbReference>
<evidence type="ECO:0000313" key="3">
    <source>
        <dbReference type="EMBL" id="MFF4520432.1"/>
    </source>
</evidence>
<feature type="transmembrane region" description="Helical" evidence="2">
    <location>
        <begin position="15"/>
        <end position="36"/>
    </location>
</feature>
<sequence>MTQIGGDAHIHNHSAGYVVAAVLVVVAVAFGALLLVRNAGSATGKDSETDSHTVAPVGSGRAEPIASESPGITKGMLGEDSRCSSPQSGPGALSWRVCTRVQQDRISFAVRITNPGKTDAGVSVYLHYVRAREEHQCPGFNGPVTLTIGAGKVQTTQQSDCSVTLPDTNFAYQAFGLVVASGVREGKHVPAPTANIYPGDATKWVPDLL</sequence>
<evidence type="ECO:0000256" key="2">
    <source>
        <dbReference type="SAM" id="Phobius"/>
    </source>
</evidence>
<keyword evidence="2" id="KW-0812">Transmembrane</keyword>
<comment type="caution">
    <text evidence="3">The sequence shown here is derived from an EMBL/GenBank/DDBJ whole genome shotgun (WGS) entry which is preliminary data.</text>
</comment>
<reference evidence="3 4" key="1">
    <citation type="submission" date="2024-10" db="EMBL/GenBank/DDBJ databases">
        <title>The Natural Products Discovery Center: Release of the First 8490 Sequenced Strains for Exploring Actinobacteria Biosynthetic Diversity.</title>
        <authorList>
            <person name="Kalkreuter E."/>
            <person name="Kautsar S.A."/>
            <person name="Yang D."/>
            <person name="Bader C.D."/>
            <person name="Teijaro C.N."/>
            <person name="Fluegel L."/>
            <person name="Davis C.M."/>
            <person name="Simpson J.R."/>
            <person name="Lauterbach L."/>
            <person name="Steele A.D."/>
            <person name="Gui C."/>
            <person name="Meng S."/>
            <person name="Li G."/>
            <person name="Viehrig K."/>
            <person name="Ye F."/>
            <person name="Su P."/>
            <person name="Kiefer A.F."/>
            <person name="Nichols A."/>
            <person name="Cepeda A.J."/>
            <person name="Yan W."/>
            <person name="Fan B."/>
            <person name="Jiang Y."/>
            <person name="Adhikari A."/>
            <person name="Zheng C.-J."/>
            <person name="Schuster L."/>
            <person name="Cowan T.M."/>
            <person name="Smanski M.J."/>
            <person name="Chevrette M.G."/>
            <person name="De Carvalho L.P.S."/>
            <person name="Shen B."/>
        </authorList>
    </citation>
    <scope>NUCLEOTIDE SEQUENCE [LARGE SCALE GENOMIC DNA]</scope>
    <source>
        <strain evidence="3 4">NPDC001390</strain>
    </source>
</reference>
<gene>
    <name evidence="3" type="ORF">ACFY1D_03010</name>
</gene>